<evidence type="ECO:0000256" key="3">
    <source>
        <dbReference type="SAM" id="SignalP"/>
    </source>
</evidence>
<comment type="similarity">
    <text evidence="2">Belongs to the alkaline phosphatase family.</text>
</comment>
<evidence type="ECO:0000256" key="1">
    <source>
        <dbReference type="ARBA" id="ARBA00022553"/>
    </source>
</evidence>
<reference evidence="4" key="1">
    <citation type="submission" date="2022-03" db="EMBL/GenBank/DDBJ databases">
        <title>De novo assembled genomes of Belliella spp. (Cyclobacteriaceae) strains.</title>
        <authorList>
            <person name="Szabo A."/>
            <person name="Korponai K."/>
            <person name="Felfoldi T."/>
        </authorList>
    </citation>
    <scope>NUCLEOTIDE SEQUENCE</scope>
    <source>
        <strain evidence="4">DSM 111904</strain>
    </source>
</reference>
<dbReference type="SUPFAM" id="SSF51695">
    <property type="entry name" value="PLC-like phosphodiesterases"/>
    <property type="match status" value="1"/>
</dbReference>
<keyword evidence="4" id="KW-0378">Hydrolase</keyword>
<sequence>MFVVKNTLNQAFCCLAFLFVFANSYAQRIAIHSHNDYHQAVPFWTAYANKAASIEVDVILRNDTLFVAHEQESISAQYTFEKLYLERIGQAKDLNPGHEPFVLLVDIKTKAEQTLEHIIKASQAYVDLLYSEQNPKGIKLVISGNRPSAEKYSAYPEYIFFDHQSIKDLGEIVLEKVEMVSLSFENYSVWNGKGRIIEEELQGLKAVIKQVHDVGKPIRFWATPDSKSSWKALHELGVDFINTDQPYEAQKYLSTLKNRLVIAEGRSEIYTPSFENDGLHDRVDQVILLIGDGTGLAQLHAGMVANGNALNIMNLKHMGLIKTQALDDFTTDSAAGGTALATGRKANNRAIGQYDQFPKSNLTTSLARMNFSNGIISTDNVTGATPAAFYAFEKERDNINGISLDLSRSNIDLFIAGGKNDFLRYKNGALDSLEKSGFHMASSIQEISSSKAGKLGYFASNHGLPSVLKGRKGFLSQATKQALNYLKCKERPFFLMIEGAQIDTGGHQNDAQKVVEELIDFDQAVAEALKFADTYPGTLVIITADHETGGLTLPQGNIDQGQIELEFSTEDHTGILVPIFAYGPHADLFMGVYENTEVYHKIIQVIKKYHQKP</sequence>
<organism evidence="4 5">
    <name type="scientific">Belliella filtrata</name>
    <dbReference type="NCBI Taxonomy" id="2923435"/>
    <lineage>
        <taxon>Bacteria</taxon>
        <taxon>Pseudomonadati</taxon>
        <taxon>Bacteroidota</taxon>
        <taxon>Cytophagia</taxon>
        <taxon>Cytophagales</taxon>
        <taxon>Cyclobacteriaceae</taxon>
        <taxon>Belliella</taxon>
    </lineage>
</organism>
<evidence type="ECO:0000313" key="4">
    <source>
        <dbReference type="EMBL" id="MCH7410424.1"/>
    </source>
</evidence>
<dbReference type="Pfam" id="PF00245">
    <property type="entry name" value="Alk_phosphatase"/>
    <property type="match status" value="2"/>
</dbReference>
<dbReference type="RefSeq" id="WP_241348788.1">
    <property type="nucleotide sequence ID" value="NZ_JAKZGP010000037.1"/>
</dbReference>
<gene>
    <name evidence="4" type="ORF">MM239_13535</name>
</gene>
<dbReference type="Gene3D" id="3.20.20.190">
    <property type="entry name" value="Phosphatidylinositol (PI) phosphodiesterase"/>
    <property type="match status" value="1"/>
</dbReference>
<dbReference type="Gene3D" id="3.40.720.10">
    <property type="entry name" value="Alkaline Phosphatase, subunit A"/>
    <property type="match status" value="1"/>
</dbReference>
<dbReference type="SMART" id="SM00098">
    <property type="entry name" value="alkPPc"/>
    <property type="match status" value="1"/>
</dbReference>
<dbReference type="GO" id="GO:0004035">
    <property type="term" value="F:alkaline phosphatase activity"/>
    <property type="evidence" value="ECO:0007669"/>
    <property type="project" value="UniProtKB-EC"/>
</dbReference>
<protein>
    <submittedName>
        <fullName evidence="4">Alkaline phosphatase</fullName>
        <ecNumber evidence="4">3.1.3.1</ecNumber>
    </submittedName>
</protein>
<dbReference type="InterPro" id="IPR001952">
    <property type="entry name" value="Alkaline_phosphatase"/>
</dbReference>
<comment type="caution">
    <text evidence="4">The sequence shown here is derived from an EMBL/GenBank/DDBJ whole genome shotgun (WGS) entry which is preliminary data.</text>
</comment>
<evidence type="ECO:0000256" key="2">
    <source>
        <dbReference type="RuleBase" id="RU003946"/>
    </source>
</evidence>
<feature type="chain" id="PRO_5046978390" evidence="3">
    <location>
        <begin position="27"/>
        <end position="613"/>
    </location>
</feature>
<evidence type="ECO:0000313" key="5">
    <source>
        <dbReference type="Proteomes" id="UP001165489"/>
    </source>
</evidence>
<keyword evidence="1" id="KW-0597">Phosphoprotein</keyword>
<dbReference type="CDD" id="cd16012">
    <property type="entry name" value="ALP"/>
    <property type="match status" value="1"/>
</dbReference>
<proteinExistence type="inferred from homology"/>
<name>A0ABS9V2I3_9BACT</name>
<dbReference type="PANTHER" id="PTHR11596:SF5">
    <property type="entry name" value="ALKALINE PHOSPHATASE"/>
    <property type="match status" value="1"/>
</dbReference>
<dbReference type="EMBL" id="JAKZGP010000037">
    <property type="protein sequence ID" value="MCH7410424.1"/>
    <property type="molecule type" value="Genomic_DNA"/>
</dbReference>
<keyword evidence="5" id="KW-1185">Reference proteome</keyword>
<feature type="signal peptide" evidence="3">
    <location>
        <begin position="1"/>
        <end position="26"/>
    </location>
</feature>
<dbReference type="InterPro" id="IPR017946">
    <property type="entry name" value="PLC-like_Pdiesterase_TIM-brl"/>
</dbReference>
<dbReference type="InterPro" id="IPR017850">
    <property type="entry name" value="Alkaline_phosphatase_core_sf"/>
</dbReference>
<dbReference type="EC" id="3.1.3.1" evidence="4"/>
<dbReference type="Pfam" id="PF13653">
    <property type="entry name" value="GDPD_2"/>
    <property type="match status" value="1"/>
</dbReference>
<keyword evidence="3" id="KW-0732">Signal</keyword>
<dbReference type="PANTHER" id="PTHR11596">
    <property type="entry name" value="ALKALINE PHOSPHATASE"/>
    <property type="match status" value="1"/>
</dbReference>
<dbReference type="InterPro" id="IPR039559">
    <property type="entry name" value="AIM6_PI-PLC-like_dom"/>
</dbReference>
<dbReference type="CDD" id="cd08577">
    <property type="entry name" value="PI-PLCc_GDPD_SF_unchar3"/>
    <property type="match status" value="1"/>
</dbReference>
<dbReference type="Proteomes" id="UP001165489">
    <property type="component" value="Unassembled WGS sequence"/>
</dbReference>
<dbReference type="PRINTS" id="PR00113">
    <property type="entry name" value="ALKPHPHTASE"/>
</dbReference>
<dbReference type="SUPFAM" id="SSF53649">
    <property type="entry name" value="Alkaline phosphatase-like"/>
    <property type="match status" value="1"/>
</dbReference>
<accession>A0ABS9V2I3</accession>